<dbReference type="EMBL" id="MFGW01000114">
    <property type="protein sequence ID" value="OGF65193.1"/>
    <property type="molecule type" value="Genomic_DNA"/>
</dbReference>
<comment type="caution">
    <text evidence="1">The sequence shown here is derived from an EMBL/GenBank/DDBJ whole genome shotgun (WGS) entry which is preliminary data.</text>
</comment>
<dbReference type="InterPro" id="IPR028979">
    <property type="entry name" value="Ser_kin/Pase_Hpr-like_N_sf"/>
</dbReference>
<proteinExistence type="predicted"/>
<gene>
    <name evidence="1" type="ORF">A2Y62_17640</name>
</gene>
<sequence>MNVKITSCKALTLLEIKELLKCNVVWAEEDHLGTQIERAGAADLMSDVLAFTRQGSLMLTGLVNIQSVRTADIAEVRAIIYVRGKTPTPDT</sequence>
<evidence type="ECO:0000313" key="2">
    <source>
        <dbReference type="Proteomes" id="UP000178943"/>
    </source>
</evidence>
<feature type="non-terminal residue" evidence="1">
    <location>
        <position position="91"/>
    </location>
</feature>
<accession>A0A1F5VP83</accession>
<organism evidence="1 2">
    <name type="scientific">Candidatus Fischerbacteria bacterium RBG_13_37_8</name>
    <dbReference type="NCBI Taxonomy" id="1817863"/>
    <lineage>
        <taxon>Bacteria</taxon>
        <taxon>Candidatus Fischeribacteriota</taxon>
    </lineage>
</organism>
<dbReference type="STRING" id="1817863.A2Y62_17640"/>
<dbReference type="AlphaFoldDB" id="A0A1F5VP83"/>
<evidence type="ECO:0000313" key="1">
    <source>
        <dbReference type="EMBL" id="OGF65193.1"/>
    </source>
</evidence>
<dbReference type="Proteomes" id="UP000178943">
    <property type="component" value="Unassembled WGS sequence"/>
</dbReference>
<name>A0A1F5VP83_9BACT</name>
<reference evidence="1 2" key="1">
    <citation type="journal article" date="2016" name="Nat. Commun.">
        <title>Thousands of microbial genomes shed light on interconnected biogeochemical processes in an aquifer system.</title>
        <authorList>
            <person name="Anantharaman K."/>
            <person name="Brown C.T."/>
            <person name="Hug L.A."/>
            <person name="Sharon I."/>
            <person name="Castelle C.J."/>
            <person name="Probst A.J."/>
            <person name="Thomas B.C."/>
            <person name="Singh A."/>
            <person name="Wilkins M.J."/>
            <person name="Karaoz U."/>
            <person name="Brodie E.L."/>
            <person name="Williams K.H."/>
            <person name="Hubbard S.S."/>
            <person name="Banfield J.F."/>
        </authorList>
    </citation>
    <scope>NUCLEOTIDE SEQUENCE [LARGE SCALE GENOMIC DNA]</scope>
</reference>
<protein>
    <submittedName>
        <fullName evidence="1">Uncharacterized protein</fullName>
    </submittedName>
</protein>
<dbReference type="SUPFAM" id="SSF75138">
    <property type="entry name" value="HprK N-terminal domain-like"/>
    <property type="match status" value="1"/>
</dbReference>